<reference evidence="1" key="1">
    <citation type="journal article" date="2014" name="Int. J. Syst. Evol. Microbiol.">
        <title>Complete genome sequence of Corynebacterium casei LMG S-19264T (=DSM 44701T), isolated from a smear-ripened cheese.</title>
        <authorList>
            <consortium name="US DOE Joint Genome Institute (JGI-PGF)"/>
            <person name="Walter F."/>
            <person name="Albersmeier A."/>
            <person name="Kalinowski J."/>
            <person name="Ruckert C."/>
        </authorList>
    </citation>
    <scope>NUCLEOTIDE SEQUENCE</scope>
    <source>
        <strain evidence="1">CGMCC 1.15343</strain>
    </source>
</reference>
<dbReference type="Proteomes" id="UP000651668">
    <property type="component" value="Unassembled WGS sequence"/>
</dbReference>
<gene>
    <name evidence="1" type="ORF">GCM10011387_09640</name>
</gene>
<name>A0A916U385_9SPHI</name>
<accession>A0A916U385</accession>
<protein>
    <submittedName>
        <fullName evidence="1">Uncharacterized protein</fullName>
    </submittedName>
</protein>
<organism evidence="1 2">
    <name type="scientific">Pedobacter quisquiliarum</name>
    <dbReference type="NCBI Taxonomy" id="1834438"/>
    <lineage>
        <taxon>Bacteria</taxon>
        <taxon>Pseudomonadati</taxon>
        <taxon>Bacteroidota</taxon>
        <taxon>Sphingobacteriia</taxon>
        <taxon>Sphingobacteriales</taxon>
        <taxon>Sphingobacteriaceae</taxon>
        <taxon>Pedobacter</taxon>
    </lineage>
</organism>
<dbReference type="AlphaFoldDB" id="A0A916U385"/>
<sequence length="212" mass="24645">MSLNTTLAQTRKDSLIVFVGEKISVVEDPEEERGWIIDSVVIKGKDTVVSQHVDLPFNRRFRAKYRILEMVHGSYTADTIEFLAYVHEGPLAFDEYSNVLLFVSNHGGQLYHEKYQFFDVYKAQNGKWASPYPTADYNHPFKDSITVKPEKINFPQDLKYSLKPSFQVMRRQDYTAPFYRIVGDYAVPVYGNYVQDLFKLKMETTLKARGIF</sequence>
<comment type="caution">
    <text evidence="1">The sequence shown here is derived from an EMBL/GenBank/DDBJ whole genome shotgun (WGS) entry which is preliminary data.</text>
</comment>
<dbReference type="EMBL" id="BMIL01000003">
    <property type="protein sequence ID" value="GGC58013.1"/>
    <property type="molecule type" value="Genomic_DNA"/>
</dbReference>
<dbReference type="RefSeq" id="WP_188625721.1">
    <property type="nucleotide sequence ID" value="NZ_BMIL01000003.1"/>
</dbReference>
<keyword evidence="2" id="KW-1185">Reference proteome</keyword>
<proteinExistence type="predicted"/>
<reference evidence="1" key="2">
    <citation type="submission" date="2020-09" db="EMBL/GenBank/DDBJ databases">
        <authorList>
            <person name="Sun Q."/>
            <person name="Zhou Y."/>
        </authorList>
    </citation>
    <scope>NUCLEOTIDE SEQUENCE</scope>
    <source>
        <strain evidence="1">CGMCC 1.15343</strain>
    </source>
</reference>
<evidence type="ECO:0000313" key="1">
    <source>
        <dbReference type="EMBL" id="GGC58013.1"/>
    </source>
</evidence>
<evidence type="ECO:0000313" key="2">
    <source>
        <dbReference type="Proteomes" id="UP000651668"/>
    </source>
</evidence>